<dbReference type="Proteomes" id="UP000632766">
    <property type="component" value="Unassembled WGS sequence"/>
</dbReference>
<dbReference type="AlphaFoldDB" id="A0A8J7HLX2"/>
<gene>
    <name evidence="1" type="ORF">I8748_05595</name>
</gene>
<dbReference type="EMBL" id="JAECZC010000007">
    <property type="protein sequence ID" value="MBH8561657.1"/>
    <property type="molecule type" value="Genomic_DNA"/>
</dbReference>
<organism evidence="1 2">
    <name type="scientific">Amazonocrinis nigriterrae CENA67</name>
    <dbReference type="NCBI Taxonomy" id="2794033"/>
    <lineage>
        <taxon>Bacteria</taxon>
        <taxon>Bacillati</taxon>
        <taxon>Cyanobacteriota</taxon>
        <taxon>Cyanophyceae</taxon>
        <taxon>Nostocales</taxon>
        <taxon>Nostocaceae</taxon>
        <taxon>Amazonocrinis</taxon>
        <taxon>Amazonocrinis nigriterrae</taxon>
    </lineage>
</organism>
<keyword evidence="2" id="KW-1185">Reference proteome</keyword>
<comment type="caution">
    <text evidence="1">The sequence shown here is derived from an EMBL/GenBank/DDBJ whole genome shotgun (WGS) entry which is preliminary data.</text>
</comment>
<sequence>MNQTTTTIDLAKELQALEAHLERVIQSPEFTNLMKSGFCNPDFTLPDALMAVQQTAESYNEMMSIIEQYSDA</sequence>
<evidence type="ECO:0000313" key="1">
    <source>
        <dbReference type="EMBL" id="MBH8561657.1"/>
    </source>
</evidence>
<dbReference type="RefSeq" id="WP_198123662.1">
    <property type="nucleotide sequence ID" value="NZ_JAECZC010000007.1"/>
</dbReference>
<reference evidence="1 2" key="1">
    <citation type="journal article" date="2021" name="Int. J. Syst. Evol. Microbiol.">
        <title>Amazonocrinis nigriterrae gen. nov., sp. nov., Atlanticothrix silvestris gen. nov., sp. nov. and Dendronalium phyllosphericum gen. nov., sp. nov., nostocacean cyanobacteria from Brazilian environments.</title>
        <authorList>
            <person name="Alvarenga D.O."/>
            <person name="Andreote A.P.D."/>
            <person name="Branco L.H.Z."/>
            <person name="Delbaje E."/>
            <person name="Cruz R.B."/>
            <person name="Varani A.M."/>
            <person name="Fiore M.F."/>
        </authorList>
    </citation>
    <scope>NUCLEOTIDE SEQUENCE [LARGE SCALE GENOMIC DNA]</scope>
    <source>
        <strain evidence="1 2">CENA67</strain>
    </source>
</reference>
<proteinExistence type="predicted"/>
<protein>
    <submittedName>
        <fullName evidence="1">Uncharacterized protein</fullName>
    </submittedName>
</protein>
<accession>A0A8J7HLX2</accession>
<name>A0A8J7HLX2_9NOST</name>
<evidence type="ECO:0000313" key="2">
    <source>
        <dbReference type="Proteomes" id="UP000632766"/>
    </source>
</evidence>